<dbReference type="RefSeq" id="WP_254153814.1">
    <property type="nucleotide sequence ID" value="NZ_JAHESD010000021.1"/>
</dbReference>
<proteinExistence type="predicted"/>
<gene>
    <name evidence="1" type="ORF">KK060_11205</name>
</gene>
<dbReference type="InterPro" id="IPR045865">
    <property type="entry name" value="ACT-like_dom_sf"/>
</dbReference>
<organism evidence="1 2">
    <name type="scientific">Chryseosolibacter indicus</name>
    <dbReference type="NCBI Taxonomy" id="2782351"/>
    <lineage>
        <taxon>Bacteria</taxon>
        <taxon>Pseudomonadati</taxon>
        <taxon>Bacteroidota</taxon>
        <taxon>Cytophagia</taxon>
        <taxon>Cytophagales</taxon>
        <taxon>Chryseotaleaceae</taxon>
        <taxon>Chryseosolibacter</taxon>
    </lineage>
</organism>
<name>A0ABS5VSR8_9BACT</name>
<comment type="caution">
    <text evidence="1">The sequence shown here is derived from an EMBL/GenBank/DDBJ whole genome shotgun (WGS) entry which is preliminary data.</text>
</comment>
<accession>A0ABS5VSR8</accession>
<keyword evidence="2" id="KW-1185">Reference proteome</keyword>
<reference evidence="1 2" key="1">
    <citation type="submission" date="2021-05" db="EMBL/GenBank/DDBJ databases">
        <title>A Polyphasic approach of four new species of the genus Ohtaekwangia: Ohtaekwangia histidinii sp. nov., Ohtaekwangia cretensis sp. nov., Ohtaekwangia indiensis sp. nov., Ohtaekwangia reichenbachii sp. nov. from diverse environment.</title>
        <authorList>
            <person name="Octaviana S."/>
        </authorList>
    </citation>
    <scope>NUCLEOTIDE SEQUENCE [LARGE SCALE GENOMIC DNA]</scope>
    <source>
        <strain evidence="1 2">PWU20</strain>
    </source>
</reference>
<protein>
    <recommendedName>
        <fullName evidence="3">ACT domain-containing protein</fullName>
    </recommendedName>
</protein>
<evidence type="ECO:0000313" key="2">
    <source>
        <dbReference type="Proteomes" id="UP000772618"/>
    </source>
</evidence>
<evidence type="ECO:0008006" key="3">
    <source>
        <dbReference type="Google" id="ProtNLM"/>
    </source>
</evidence>
<evidence type="ECO:0000313" key="1">
    <source>
        <dbReference type="EMBL" id="MBT1703852.1"/>
    </source>
</evidence>
<sequence>MKQEFTLEIAADNNFSILNRIVNVLNRRRVRIKKLIATENEEDFTRGGAILLIYTTQDMVEKVKHQLEKCIEVESALYYEGSNHYYALSERTNKQVA</sequence>
<dbReference type="EMBL" id="JAHESD010000021">
    <property type="protein sequence ID" value="MBT1703852.1"/>
    <property type="molecule type" value="Genomic_DNA"/>
</dbReference>
<dbReference type="Proteomes" id="UP000772618">
    <property type="component" value="Unassembled WGS sequence"/>
</dbReference>
<dbReference type="Gene3D" id="3.30.70.260">
    <property type="match status" value="1"/>
</dbReference>
<dbReference type="SUPFAM" id="SSF55021">
    <property type="entry name" value="ACT-like"/>
    <property type="match status" value="1"/>
</dbReference>